<evidence type="ECO:0000259" key="3">
    <source>
        <dbReference type="Pfam" id="PF22725"/>
    </source>
</evidence>
<gene>
    <name evidence="4" type="ORF">SAMN04488122_4700</name>
</gene>
<proteinExistence type="predicted"/>
<feature type="domain" description="Gfo/Idh/MocA-like oxidoreductase N-terminal" evidence="2">
    <location>
        <begin position="4"/>
        <end position="124"/>
    </location>
</feature>
<dbReference type="PANTHER" id="PTHR43818:SF11">
    <property type="entry name" value="BCDNA.GH03377"/>
    <property type="match status" value="1"/>
</dbReference>
<evidence type="ECO:0000259" key="2">
    <source>
        <dbReference type="Pfam" id="PF01408"/>
    </source>
</evidence>
<dbReference type="Proteomes" id="UP000199310">
    <property type="component" value="Unassembled WGS sequence"/>
</dbReference>
<dbReference type="EMBL" id="FOJG01000002">
    <property type="protein sequence ID" value="SEW52151.1"/>
    <property type="molecule type" value="Genomic_DNA"/>
</dbReference>
<dbReference type="SUPFAM" id="SSF51735">
    <property type="entry name" value="NAD(P)-binding Rossmann-fold domains"/>
    <property type="match status" value="1"/>
</dbReference>
<dbReference type="SUPFAM" id="SSF55347">
    <property type="entry name" value="Glyceraldehyde-3-phosphate dehydrogenase-like, C-terminal domain"/>
    <property type="match status" value="1"/>
</dbReference>
<reference evidence="5" key="1">
    <citation type="submission" date="2016-10" db="EMBL/GenBank/DDBJ databases">
        <authorList>
            <person name="Varghese N."/>
            <person name="Submissions S."/>
        </authorList>
    </citation>
    <scope>NUCLEOTIDE SEQUENCE [LARGE SCALE GENOMIC DNA]</scope>
    <source>
        <strain evidence="5">DSM 3695</strain>
    </source>
</reference>
<keyword evidence="5" id="KW-1185">Reference proteome</keyword>
<protein>
    <submittedName>
        <fullName evidence="4">Predicted dehydrogenase</fullName>
    </submittedName>
</protein>
<keyword evidence="1" id="KW-0560">Oxidoreductase</keyword>
<accession>A0A1I0S868</accession>
<dbReference type="STRING" id="29529.SAMN04488122_4700"/>
<dbReference type="Gene3D" id="3.30.360.10">
    <property type="entry name" value="Dihydrodipicolinate Reductase, domain 2"/>
    <property type="match status" value="1"/>
</dbReference>
<organism evidence="4 5">
    <name type="scientific">Chitinophaga arvensicola</name>
    <dbReference type="NCBI Taxonomy" id="29529"/>
    <lineage>
        <taxon>Bacteria</taxon>
        <taxon>Pseudomonadati</taxon>
        <taxon>Bacteroidota</taxon>
        <taxon>Chitinophagia</taxon>
        <taxon>Chitinophagales</taxon>
        <taxon>Chitinophagaceae</taxon>
        <taxon>Chitinophaga</taxon>
    </lineage>
</organism>
<dbReference type="Gene3D" id="3.40.50.720">
    <property type="entry name" value="NAD(P)-binding Rossmann-like Domain"/>
    <property type="match status" value="1"/>
</dbReference>
<evidence type="ECO:0000313" key="5">
    <source>
        <dbReference type="Proteomes" id="UP000199310"/>
    </source>
</evidence>
<feature type="domain" description="GFO/IDH/MocA-like oxidoreductase" evidence="3">
    <location>
        <begin position="132"/>
        <end position="258"/>
    </location>
</feature>
<dbReference type="Pfam" id="PF22725">
    <property type="entry name" value="GFO_IDH_MocA_C3"/>
    <property type="match status" value="1"/>
</dbReference>
<dbReference type="InterPro" id="IPR055170">
    <property type="entry name" value="GFO_IDH_MocA-like_dom"/>
</dbReference>
<dbReference type="GO" id="GO:0000166">
    <property type="term" value="F:nucleotide binding"/>
    <property type="evidence" value="ECO:0007669"/>
    <property type="project" value="InterPro"/>
</dbReference>
<evidence type="ECO:0000313" key="4">
    <source>
        <dbReference type="EMBL" id="SEW52151.1"/>
    </source>
</evidence>
<dbReference type="OrthoDB" id="9795543at2"/>
<dbReference type="RefSeq" id="WP_089904130.1">
    <property type="nucleotide sequence ID" value="NZ_FOJG01000002.1"/>
</dbReference>
<sequence length="324" mass="35422">MENIKWGIIGCGDVTEVKSGPAFNKVPHSSLVAVMRRDGAKAADYARRHGVPKWYDNADQLINDPDVNAIYIATPPLQHEAYTIQALAAGKPVYVEKPMTLDAASAVRMNEAAEKYGVKLSVAHYRRAQPMFLKIKELLADKAIGDVRFVSLQMLQPPASNLIAASATNWRVDPAISGGGLFHDLAPHQLDLMIYFFGPAQHAAGIAVNQAKVYPADDLVTGHILFENGIVFNGTWCFTVAAGDRLDLCEITGSTGKITFPVFGNSMTLHQDGIAVEFTFDPLPHVQQPMIDEVTKYFTGRGENPCSAEQALLSMRLMDCFTKK</sequence>
<evidence type="ECO:0000256" key="1">
    <source>
        <dbReference type="ARBA" id="ARBA00023002"/>
    </source>
</evidence>
<dbReference type="PANTHER" id="PTHR43818">
    <property type="entry name" value="BCDNA.GH03377"/>
    <property type="match status" value="1"/>
</dbReference>
<dbReference type="InterPro" id="IPR036291">
    <property type="entry name" value="NAD(P)-bd_dom_sf"/>
</dbReference>
<dbReference type="Pfam" id="PF01408">
    <property type="entry name" value="GFO_IDH_MocA"/>
    <property type="match status" value="1"/>
</dbReference>
<dbReference type="GO" id="GO:0016491">
    <property type="term" value="F:oxidoreductase activity"/>
    <property type="evidence" value="ECO:0007669"/>
    <property type="project" value="UniProtKB-KW"/>
</dbReference>
<name>A0A1I0S868_9BACT</name>
<dbReference type="AlphaFoldDB" id="A0A1I0S868"/>
<dbReference type="InterPro" id="IPR000683">
    <property type="entry name" value="Gfo/Idh/MocA-like_OxRdtase_N"/>
</dbReference>
<dbReference type="InterPro" id="IPR050463">
    <property type="entry name" value="Gfo/Idh/MocA_oxidrdct_glycsds"/>
</dbReference>